<dbReference type="PANTHER" id="PTHR34219:SF3">
    <property type="entry name" value="BLL7967 PROTEIN"/>
    <property type="match status" value="1"/>
</dbReference>
<feature type="transmembrane region" description="Helical" evidence="1">
    <location>
        <begin position="271"/>
        <end position="293"/>
    </location>
</feature>
<organism evidence="2 3">
    <name type="scientific">Sphingobium cloacae</name>
    <dbReference type="NCBI Taxonomy" id="120107"/>
    <lineage>
        <taxon>Bacteria</taxon>
        <taxon>Pseudomonadati</taxon>
        <taxon>Pseudomonadota</taxon>
        <taxon>Alphaproteobacteria</taxon>
        <taxon>Sphingomonadales</taxon>
        <taxon>Sphingomonadaceae</taxon>
        <taxon>Sphingobium</taxon>
    </lineage>
</organism>
<evidence type="ECO:0008006" key="4">
    <source>
        <dbReference type="Google" id="ProtNLM"/>
    </source>
</evidence>
<gene>
    <name evidence="2" type="ORF">SCLO_1008950</name>
</gene>
<dbReference type="KEGG" id="sclo:SCLO_1008950"/>
<sequence length="335" mass="36977">MNFITIMLRLHMDLFAGLPGELFLGGIGLLFLAAIVSGAVLYGPFTRKLEFGVVRSERSQRTRWLDLHNLLGVVTLAWAFVVGATGVMNELSTPLFAAWQQTDVKEMLAPWKGQTPPNPNELSSPQAAIKTALHQLPGMTATSIAFPGDDDGSPHHYLIWAHGASPLTERLFSPVLVDARTGKLTAVVRMPWYLRALEVSRPLHFGDYGGMPLKILWALLDLVTIVVLGSGLYLWIARPRRERAAKPPPRASWRNAGGGTRRMKPRRQATFAAQWGWPIGLAVLTLFGLISALIGEGGIWWWLSWAALAAPLLVIAHHLRRARQGRPHHARARSS</sequence>
<evidence type="ECO:0000256" key="1">
    <source>
        <dbReference type="SAM" id="Phobius"/>
    </source>
</evidence>
<keyword evidence="3" id="KW-1185">Reference proteome</keyword>
<dbReference type="AlphaFoldDB" id="A0A1E1F0A5"/>
<dbReference type="InterPro" id="IPR005625">
    <property type="entry name" value="PepSY-ass_TM"/>
</dbReference>
<protein>
    <recommendedName>
        <fullName evidence="4">PepSY-associated TM helix domain-containing protein</fullName>
    </recommendedName>
</protein>
<evidence type="ECO:0000313" key="2">
    <source>
        <dbReference type="EMBL" id="BAV63935.1"/>
    </source>
</evidence>
<evidence type="ECO:0000313" key="3">
    <source>
        <dbReference type="Proteomes" id="UP000218272"/>
    </source>
</evidence>
<dbReference type="PANTHER" id="PTHR34219">
    <property type="entry name" value="IRON-REGULATED INNER MEMBRANE PROTEIN-RELATED"/>
    <property type="match status" value="1"/>
</dbReference>
<keyword evidence="1" id="KW-0472">Membrane</keyword>
<keyword evidence="1" id="KW-0812">Transmembrane</keyword>
<name>A0A1E1F0A5_9SPHN</name>
<dbReference type="Proteomes" id="UP000218272">
    <property type="component" value="Chromosome SCLO_1"/>
</dbReference>
<proteinExistence type="predicted"/>
<accession>A0A1E1F0A5</accession>
<feature type="transmembrane region" description="Helical" evidence="1">
    <location>
        <begin position="64"/>
        <end position="87"/>
    </location>
</feature>
<keyword evidence="1" id="KW-1133">Transmembrane helix</keyword>
<dbReference type="EMBL" id="AP017655">
    <property type="protein sequence ID" value="BAV63935.1"/>
    <property type="molecule type" value="Genomic_DNA"/>
</dbReference>
<reference evidence="2 3" key="1">
    <citation type="submission" date="2016-10" db="EMBL/GenBank/DDBJ databases">
        <title>Complete Genome Sequence of the Nonylphenol-Degrading Bacterium Sphingobium cloacae JCM 10874T.</title>
        <authorList>
            <person name="Ootsuka M."/>
            <person name="Nishizawa T."/>
            <person name="Ohta H."/>
        </authorList>
    </citation>
    <scope>NUCLEOTIDE SEQUENCE [LARGE SCALE GENOMIC DNA]</scope>
    <source>
        <strain evidence="2 3">JCM 10874</strain>
    </source>
</reference>
<feature type="transmembrane region" description="Helical" evidence="1">
    <location>
        <begin position="215"/>
        <end position="236"/>
    </location>
</feature>
<feature type="transmembrane region" description="Helical" evidence="1">
    <location>
        <begin position="22"/>
        <end position="43"/>
    </location>
</feature>
<feature type="transmembrane region" description="Helical" evidence="1">
    <location>
        <begin position="299"/>
        <end position="319"/>
    </location>
</feature>
<dbReference type="Pfam" id="PF03929">
    <property type="entry name" value="PepSY_TM"/>
    <property type="match status" value="1"/>
</dbReference>